<reference evidence="1" key="1">
    <citation type="journal article" date="2015" name="Nature">
        <title>Complex archaea that bridge the gap between prokaryotes and eukaryotes.</title>
        <authorList>
            <person name="Spang A."/>
            <person name="Saw J.H."/>
            <person name="Jorgensen S.L."/>
            <person name="Zaremba-Niedzwiedzka K."/>
            <person name="Martijn J."/>
            <person name="Lind A.E."/>
            <person name="van Eijk R."/>
            <person name="Schleper C."/>
            <person name="Guy L."/>
            <person name="Ettema T.J."/>
        </authorList>
    </citation>
    <scope>NUCLEOTIDE SEQUENCE</scope>
</reference>
<dbReference type="AlphaFoldDB" id="A0A0F9KAB1"/>
<comment type="caution">
    <text evidence="1">The sequence shown here is derived from an EMBL/GenBank/DDBJ whole genome shotgun (WGS) entry which is preliminary data.</text>
</comment>
<gene>
    <name evidence="1" type="ORF">LCGC14_1428840</name>
</gene>
<organism evidence="1">
    <name type="scientific">marine sediment metagenome</name>
    <dbReference type="NCBI Taxonomy" id="412755"/>
    <lineage>
        <taxon>unclassified sequences</taxon>
        <taxon>metagenomes</taxon>
        <taxon>ecological metagenomes</taxon>
    </lineage>
</organism>
<dbReference type="EMBL" id="LAZR01009605">
    <property type="protein sequence ID" value="KKM71611.1"/>
    <property type="molecule type" value="Genomic_DNA"/>
</dbReference>
<evidence type="ECO:0000313" key="1">
    <source>
        <dbReference type="EMBL" id="KKM71611.1"/>
    </source>
</evidence>
<accession>A0A0F9KAB1</accession>
<protein>
    <submittedName>
        <fullName evidence="1">Uncharacterized protein</fullName>
    </submittedName>
</protein>
<proteinExistence type="predicted"/>
<sequence>MTRSLTTGEFEALRKRVTSLRDGVVRAETERDQFEKEVSAAQFALQALGFDLDGDLEGQLEALRVRAEERLGALEALLP</sequence>
<name>A0A0F9KAB1_9ZZZZ</name>